<dbReference type="PANTHER" id="PTHR30203">
    <property type="entry name" value="OUTER MEMBRANE CATION EFFLUX PROTEIN"/>
    <property type="match status" value="1"/>
</dbReference>
<name>A0ABY5Y9F3_9FLAO</name>
<evidence type="ECO:0000313" key="2">
    <source>
        <dbReference type="EMBL" id="UWX55663.1"/>
    </source>
</evidence>
<evidence type="ECO:0000313" key="3">
    <source>
        <dbReference type="Proteomes" id="UP001059209"/>
    </source>
</evidence>
<dbReference type="InterPro" id="IPR010131">
    <property type="entry name" value="MdtP/NodT-like"/>
</dbReference>
<reference evidence="2" key="1">
    <citation type="submission" date="2022-09" db="EMBL/GenBank/DDBJ databases">
        <title>Maribacter litopenaei sp. nov., isolated from the intestinal tract of the Pacific White Shrimp, Litopenaeus vannamei.</title>
        <authorList>
            <person name="Kim S.Y."/>
            <person name="Hwang C.Y."/>
        </authorList>
    </citation>
    <scope>NUCLEOTIDE SEQUENCE</scope>
    <source>
        <strain evidence="2">HL-LV01</strain>
    </source>
</reference>
<dbReference type="InterPro" id="IPR003423">
    <property type="entry name" value="OMP_efflux"/>
</dbReference>
<dbReference type="RefSeq" id="WP_260573749.1">
    <property type="nucleotide sequence ID" value="NZ_CP104205.1"/>
</dbReference>
<dbReference type="EMBL" id="CP104205">
    <property type="protein sequence ID" value="UWX55663.1"/>
    <property type="molecule type" value="Genomic_DNA"/>
</dbReference>
<accession>A0ABY5Y9F3</accession>
<gene>
    <name evidence="2" type="ORF">NYZ99_04220</name>
</gene>
<keyword evidence="3" id="KW-1185">Reference proteome</keyword>
<evidence type="ECO:0000256" key="1">
    <source>
        <dbReference type="ARBA" id="ARBA00007613"/>
    </source>
</evidence>
<dbReference type="Proteomes" id="UP001059209">
    <property type="component" value="Chromosome"/>
</dbReference>
<protein>
    <submittedName>
        <fullName evidence="2">Uncharacterized protein</fullName>
    </submittedName>
</protein>
<comment type="similarity">
    <text evidence="1">Belongs to the outer membrane factor (OMF) (TC 1.B.17) family.</text>
</comment>
<dbReference type="SUPFAM" id="SSF56954">
    <property type="entry name" value="Outer membrane efflux proteins (OEP)"/>
    <property type="match status" value="1"/>
</dbReference>
<dbReference type="Pfam" id="PF02321">
    <property type="entry name" value="OEP"/>
    <property type="match status" value="1"/>
</dbReference>
<sequence length="117" mass="13528">MGLLHRRKFTGPLFYGGQLSAEVDRTEAIKRQRLYEYGQTTLTAFQEVENGVTRDIMQKQRLENIARQLELAEKSNKQLRVEFLNGFSPYLDVLLGLDAEQQLRRDYLGSTITTDTD</sequence>
<proteinExistence type="inferred from homology"/>
<dbReference type="Gene3D" id="1.20.1600.10">
    <property type="entry name" value="Outer membrane efflux proteins (OEP)"/>
    <property type="match status" value="1"/>
</dbReference>
<dbReference type="PANTHER" id="PTHR30203:SF33">
    <property type="entry name" value="BLR4455 PROTEIN"/>
    <property type="match status" value="1"/>
</dbReference>
<organism evidence="2 3">
    <name type="scientific">Maribacter litopenaei</name>
    <dbReference type="NCBI Taxonomy" id="2976127"/>
    <lineage>
        <taxon>Bacteria</taxon>
        <taxon>Pseudomonadati</taxon>
        <taxon>Bacteroidota</taxon>
        <taxon>Flavobacteriia</taxon>
        <taxon>Flavobacteriales</taxon>
        <taxon>Flavobacteriaceae</taxon>
        <taxon>Maribacter</taxon>
    </lineage>
</organism>